<dbReference type="EMBL" id="MAVT02000779">
    <property type="protein sequence ID" value="POS73539.1"/>
    <property type="molecule type" value="Genomic_DNA"/>
</dbReference>
<keyword evidence="1" id="KW-1133">Transmembrane helix</keyword>
<evidence type="ECO:0000313" key="3">
    <source>
        <dbReference type="Proteomes" id="UP000094444"/>
    </source>
</evidence>
<evidence type="ECO:0000256" key="1">
    <source>
        <dbReference type="SAM" id="Phobius"/>
    </source>
</evidence>
<name>A0A2P5HTF9_DIAHE</name>
<dbReference type="OrthoDB" id="5193943at2759"/>
<comment type="caution">
    <text evidence="2">The sequence shown here is derived from an EMBL/GenBank/DDBJ whole genome shotgun (WGS) entry which is preliminary data.</text>
</comment>
<dbReference type="Proteomes" id="UP000094444">
    <property type="component" value="Unassembled WGS sequence"/>
</dbReference>
<sequence length="290" mass="32282">MNSTAIPSGPMSGSLGLQIPEWLAQSAVSTVSTVSKYRPELETLFVLALYSPFLVQTFSYSSAKLSRARGYPYLPILLHIFVGPMYILRYHARYAALRVWPEPEITDLVLFVLFNLSSFVIELYRSKSEYATAVIRSTFQGAILIHTGIFAASWYGNRDAGLFRASVKFLNWFGWFRLVQKSLPMLDPRLGQMKNFATRFELALVSSTSLAVWEAGVPAGVPVITATIVTLVLGERALARMLLRYPDDNPLKQLVVASGYVDFNYMKAHANQPTDSKVEPGDGSKPLVEL</sequence>
<proteinExistence type="predicted"/>
<evidence type="ECO:0000313" key="2">
    <source>
        <dbReference type="EMBL" id="POS73539.1"/>
    </source>
</evidence>
<feature type="transmembrane region" description="Helical" evidence="1">
    <location>
        <begin position="70"/>
        <end position="88"/>
    </location>
</feature>
<reference evidence="2" key="1">
    <citation type="submission" date="2017-09" db="EMBL/GenBank/DDBJ databases">
        <title>Polyketide synthases of a Diaporthe helianthi virulent isolate.</title>
        <authorList>
            <person name="Baroncelli R."/>
        </authorList>
    </citation>
    <scope>NUCLEOTIDE SEQUENCE [LARGE SCALE GENOMIC DNA]</scope>
    <source>
        <strain evidence="2">7/96</strain>
    </source>
</reference>
<protein>
    <submittedName>
        <fullName evidence="2">Uncharacterized protein</fullName>
    </submittedName>
</protein>
<feature type="transmembrane region" description="Helical" evidence="1">
    <location>
        <begin position="137"/>
        <end position="156"/>
    </location>
</feature>
<gene>
    <name evidence="2" type="ORF">DHEL01_v208069</name>
</gene>
<organism evidence="2 3">
    <name type="scientific">Diaporthe helianthi</name>
    <dbReference type="NCBI Taxonomy" id="158607"/>
    <lineage>
        <taxon>Eukaryota</taxon>
        <taxon>Fungi</taxon>
        <taxon>Dikarya</taxon>
        <taxon>Ascomycota</taxon>
        <taxon>Pezizomycotina</taxon>
        <taxon>Sordariomycetes</taxon>
        <taxon>Sordariomycetidae</taxon>
        <taxon>Diaporthales</taxon>
        <taxon>Diaporthaceae</taxon>
        <taxon>Diaporthe</taxon>
    </lineage>
</organism>
<dbReference type="AlphaFoldDB" id="A0A2P5HTF9"/>
<keyword evidence="1" id="KW-0472">Membrane</keyword>
<feature type="transmembrane region" description="Helical" evidence="1">
    <location>
        <begin position="108"/>
        <end position="125"/>
    </location>
</feature>
<dbReference type="InParanoid" id="A0A2P5HTF9"/>
<keyword evidence="3" id="KW-1185">Reference proteome</keyword>
<feature type="transmembrane region" description="Helical" evidence="1">
    <location>
        <begin position="44"/>
        <end position="63"/>
    </location>
</feature>
<accession>A0A2P5HTF9</accession>
<keyword evidence="1" id="KW-0812">Transmembrane</keyword>
<feature type="transmembrane region" description="Helical" evidence="1">
    <location>
        <begin position="210"/>
        <end position="234"/>
    </location>
</feature>